<dbReference type="Pfam" id="PF00528">
    <property type="entry name" value="BPD_transp_1"/>
    <property type="match status" value="1"/>
</dbReference>
<keyword evidence="4 7" id="KW-0812">Transmembrane</keyword>
<dbReference type="Gene3D" id="1.10.3720.10">
    <property type="entry name" value="MetI-like"/>
    <property type="match status" value="1"/>
</dbReference>
<feature type="transmembrane region" description="Helical" evidence="7">
    <location>
        <begin position="280"/>
        <end position="303"/>
    </location>
</feature>
<dbReference type="InterPro" id="IPR045621">
    <property type="entry name" value="BPD_transp_1_N"/>
</dbReference>
<name>A0A9D9HZK2_9FIRM</name>
<evidence type="ECO:0000256" key="6">
    <source>
        <dbReference type="ARBA" id="ARBA00023136"/>
    </source>
</evidence>
<keyword evidence="3" id="KW-1003">Cell membrane</keyword>
<dbReference type="Proteomes" id="UP000823618">
    <property type="component" value="Unassembled WGS sequence"/>
</dbReference>
<feature type="transmembrane region" description="Helical" evidence="7">
    <location>
        <begin position="174"/>
        <end position="199"/>
    </location>
</feature>
<dbReference type="GO" id="GO:0005886">
    <property type="term" value="C:plasma membrane"/>
    <property type="evidence" value="ECO:0007669"/>
    <property type="project" value="UniProtKB-SubCell"/>
</dbReference>
<keyword evidence="5 7" id="KW-1133">Transmembrane helix</keyword>
<dbReference type="GO" id="GO:0071916">
    <property type="term" value="F:dipeptide transmembrane transporter activity"/>
    <property type="evidence" value="ECO:0007669"/>
    <property type="project" value="TreeGrafter"/>
</dbReference>
<proteinExistence type="inferred from homology"/>
<feature type="transmembrane region" description="Helical" evidence="7">
    <location>
        <begin position="141"/>
        <end position="162"/>
    </location>
</feature>
<dbReference type="InterPro" id="IPR000515">
    <property type="entry name" value="MetI-like"/>
</dbReference>
<evidence type="ECO:0000256" key="3">
    <source>
        <dbReference type="ARBA" id="ARBA00022475"/>
    </source>
</evidence>
<dbReference type="PROSITE" id="PS50928">
    <property type="entry name" value="ABC_TM1"/>
    <property type="match status" value="1"/>
</dbReference>
<feature type="transmembrane region" description="Helical" evidence="7">
    <location>
        <begin position="239"/>
        <end position="260"/>
    </location>
</feature>
<feature type="domain" description="ABC transmembrane type-1" evidence="8">
    <location>
        <begin position="94"/>
        <end position="299"/>
    </location>
</feature>
<evidence type="ECO:0000256" key="7">
    <source>
        <dbReference type="RuleBase" id="RU363032"/>
    </source>
</evidence>
<reference evidence="9" key="2">
    <citation type="journal article" date="2021" name="PeerJ">
        <title>Extensive microbial diversity within the chicken gut microbiome revealed by metagenomics and culture.</title>
        <authorList>
            <person name="Gilroy R."/>
            <person name="Ravi A."/>
            <person name="Getino M."/>
            <person name="Pursley I."/>
            <person name="Horton D.L."/>
            <person name="Alikhan N.F."/>
            <person name="Baker D."/>
            <person name="Gharbi K."/>
            <person name="Hall N."/>
            <person name="Watson M."/>
            <person name="Adriaenssens E.M."/>
            <person name="Foster-Nyarko E."/>
            <person name="Jarju S."/>
            <person name="Secka A."/>
            <person name="Antonio M."/>
            <person name="Oren A."/>
            <person name="Chaudhuri R.R."/>
            <person name="La Ragione R."/>
            <person name="Hildebrand F."/>
            <person name="Pallen M.J."/>
        </authorList>
    </citation>
    <scope>NUCLEOTIDE SEQUENCE</scope>
    <source>
        <strain evidence="9">E3-2379</strain>
    </source>
</reference>
<evidence type="ECO:0000256" key="4">
    <source>
        <dbReference type="ARBA" id="ARBA00022692"/>
    </source>
</evidence>
<organism evidence="9 10">
    <name type="scientific">Candidatus Scybalomonas excrementavium</name>
    <dbReference type="NCBI Taxonomy" id="2840943"/>
    <lineage>
        <taxon>Bacteria</taxon>
        <taxon>Bacillati</taxon>
        <taxon>Bacillota</taxon>
        <taxon>Clostridia</taxon>
        <taxon>Lachnospirales</taxon>
        <taxon>Lachnospiraceae</taxon>
        <taxon>Lachnospiraceae incertae sedis</taxon>
        <taxon>Candidatus Scybalomonas</taxon>
    </lineage>
</organism>
<evidence type="ECO:0000313" key="9">
    <source>
        <dbReference type="EMBL" id="MBO8462474.1"/>
    </source>
</evidence>
<dbReference type="AlphaFoldDB" id="A0A9D9HZK2"/>
<comment type="subcellular location">
    <subcellularLocation>
        <location evidence="1 7">Cell membrane</location>
        <topology evidence="1 7">Multi-pass membrane protein</topology>
    </subcellularLocation>
</comment>
<reference evidence="9" key="1">
    <citation type="submission" date="2020-10" db="EMBL/GenBank/DDBJ databases">
        <authorList>
            <person name="Gilroy R."/>
        </authorList>
    </citation>
    <scope>NUCLEOTIDE SEQUENCE</scope>
    <source>
        <strain evidence="9">E3-2379</strain>
    </source>
</reference>
<dbReference type="EMBL" id="JADIML010000026">
    <property type="protein sequence ID" value="MBO8462474.1"/>
    <property type="molecule type" value="Genomic_DNA"/>
</dbReference>
<dbReference type="SUPFAM" id="SSF161098">
    <property type="entry name" value="MetI-like"/>
    <property type="match status" value="1"/>
</dbReference>
<evidence type="ECO:0000259" key="8">
    <source>
        <dbReference type="PROSITE" id="PS50928"/>
    </source>
</evidence>
<evidence type="ECO:0000313" key="10">
    <source>
        <dbReference type="Proteomes" id="UP000823618"/>
    </source>
</evidence>
<gene>
    <name evidence="9" type="ORF">IAC13_00915</name>
</gene>
<dbReference type="PANTHER" id="PTHR43163:SF6">
    <property type="entry name" value="DIPEPTIDE TRANSPORT SYSTEM PERMEASE PROTEIN DPPB-RELATED"/>
    <property type="match status" value="1"/>
</dbReference>
<keyword evidence="6 7" id="KW-0472">Membrane</keyword>
<feature type="transmembrane region" description="Helical" evidence="7">
    <location>
        <begin position="96"/>
        <end position="120"/>
    </location>
</feature>
<protein>
    <submittedName>
        <fullName evidence="9">ABC transporter permease</fullName>
    </submittedName>
</protein>
<comment type="similarity">
    <text evidence="7">Belongs to the binding-protein-dependent transport system permease family.</text>
</comment>
<evidence type="ECO:0000256" key="1">
    <source>
        <dbReference type="ARBA" id="ARBA00004651"/>
    </source>
</evidence>
<accession>A0A9D9HZK2</accession>
<evidence type="ECO:0000256" key="5">
    <source>
        <dbReference type="ARBA" id="ARBA00022989"/>
    </source>
</evidence>
<dbReference type="InterPro" id="IPR035906">
    <property type="entry name" value="MetI-like_sf"/>
</dbReference>
<sequence>MKYGLKKLVALIITVFVVSFLSFLAFSVISGDAAQSKLGTEATKEQVEALREEMGLDEPVFTRYGTWICNILKGDFGISYRYNIPVKDMIKDRIPIMIALVGMSFLFVVTISIPVGIFCASYKSSWLDQGICIVNQIMMAVPSFFIGMILTFIFGLILRWFTPGAYVAISRDPIGFFLYLIPPSIAMAIPKTAMAIKILRSAILSQMDMDYVRTAYSRGNTKYQVLYHHVLRNALMPTITFGAMVLIDLVANSVIMEQVFSIPGLGNLLITSISSRDYPVVQFIIIFIATFVIITNFLVDFLYGKIDPRVRVKK</sequence>
<comment type="caution">
    <text evidence="9">The sequence shown here is derived from an EMBL/GenBank/DDBJ whole genome shotgun (WGS) entry which is preliminary data.</text>
</comment>
<dbReference type="CDD" id="cd06261">
    <property type="entry name" value="TM_PBP2"/>
    <property type="match status" value="1"/>
</dbReference>
<keyword evidence="2 7" id="KW-0813">Transport</keyword>
<dbReference type="Pfam" id="PF19300">
    <property type="entry name" value="BPD_transp_1_N"/>
    <property type="match status" value="1"/>
</dbReference>
<dbReference type="PANTHER" id="PTHR43163">
    <property type="entry name" value="DIPEPTIDE TRANSPORT SYSTEM PERMEASE PROTEIN DPPB-RELATED"/>
    <property type="match status" value="1"/>
</dbReference>
<evidence type="ECO:0000256" key="2">
    <source>
        <dbReference type="ARBA" id="ARBA00022448"/>
    </source>
</evidence>